<name>A0AC58S356_TOBAC</name>
<protein>
    <submittedName>
        <fullName evidence="2">Uncharacterized protein LOC107820947</fullName>
    </submittedName>
</protein>
<dbReference type="RefSeq" id="XP_075079411.1">
    <property type="nucleotide sequence ID" value="XM_075223310.1"/>
</dbReference>
<evidence type="ECO:0000313" key="1">
    <source>
        <dbReference type="Proteomes" id="UP000790787"/>
    </source>
</evidence>
<gene>
    <name evidence="2" type="primary">LOC107820947</name>
</gene>
<reference evidence="2" key="2">
    <citation type="submission" date="2025-08" db="UniProtKB">
        <authorList>
            <consortium name="RefSeq"/>
        </authorList>
    </citation>
    <scope>IDENTIFICATION</scope>
    <source>
        <tissue evidence="2">Leaf</tissue>
    </source>
</reference>
<sequence>MDIVSTCPIYKCRCLTKLTQVGLNASLALCFFQKLEKIYQEKITKKQKMGCWSAENATKAFLKTMNMGKRAIEPNEAEFISALAVGNNVQLMVVACANVADSTTRALAAAAQQTGGRVVGEGLLLTRIGAKAKKGYDSGDEK</sequence>
<keyword evidence="1" id="KW-1185">Reference proteome</keyword>
<evidence type="ECO:0000313" key="2">
    <source>
        <dbReference type="RefSeq" id="XP_075079411.1"/>
    </source>
</evidence>
<accession>A0AC58S356</accession>
<reference evidence="1" key="1">
    <citation type="journal article" date="2014" name="Nat. Commun.">
        <title>The tobacco genome sequence and its comparison with those of tomato and potato.</title>
        <authorList>
            <person name="Sierro N."/>
            <person name="Battey J.N."/>
            <person name="Ouadi S."/>
            <person name="Bakaher N."/>
            <person name="Bovet L."/>
            <person name="Willig A."/>
            <person name="Goepfert S."/>
            <person name="Peitsch M.C."/>
            <person name="Ivanov N.V."/>
        </authorList>
    </citation>
    <scope>NUCLEOTIDE SEQUENCE [LARGE SCALE GENOMIC DNA]</scope>
</reference>
<dbReference type="Proteomes" id="UP000790787">
    <property type="component" value="Chromosome 10"/>
</dbReference>
<proteinExistence type="predicted"/>
<organism evidence="1 2">
    <name type="scientific">Nicotiana tabacum</name>
    <name type="common">Common tobacco</name>
    <dbReference type="NCBI Taxonomy" id="4097"/>
    <lineage>
        <taxon>Eukaryota</taxon>
        <taxon>Viridiplantae</taxon>
        <taxon>Streptophyta</taxon>
        <taxon>Embryophyta</taxon>
        <taxon>Tracheophyta</taxon>
        <taxon>Spermatophyta</taxon>
        <taxon>Magnoliopsida</taxon>
        <taxon>eudicotyledons</taxon>
        <taxon>Gunneridae</taxon>
        <taxon>Pentapetalae</taxon>
        <taxon>asterids</taxon>
        <taxon>lamiids</taxon>
        <taxon>Solanales</taxon>
        <taxon>Solanaceae</taxon>
        <taxon>Nicotianoideae</taxon>
        <taxon>Nicotianeae</taxon>
        <taxon>Nicotiana</taxon>
    </lineage>
</organism>